<organism evidence="2 3">
    <name type="scientific">Candidatus Enterovibrio escicola</name>
    <dbReference type="NCBI Taxonomy" id="1927127"/>
    <lineage>
        <taxon>Bacteria</taxon>
        <taxon>Pseudomonadati</taxon>
        <taxon>Pseudomonadota</taxon>
        <taxon>Gammaproteobacteria</taxon>
        <taxon>Vibrionales</taxon>
        <taxon>Vibrionaceae</taxon>
        <taxon>Enterovibrio</taxon>
    </lineage>
</organism>
<sequence>MAFIDSYKLQVCHNLRILRHKVVQGTSKQGKETMGWFYDLKLHLIINDQGGIISVKVTTANKDYRKPVLEMADELCEYFEIKIISLIHCGGNLQTRE</sequence>
<feature type="domain" description="Transposase DDE" evidence="1">
    <location>
        <begin position="2"/>
        <end position="77"/>
    </location>
</feature>
<dbReference type="AlphaFoldDB" id="A0A2A5T5H2"/>
<dbReference type="InterPro" id="IPR025668">
    <property type="entry name" value="Tnp_DDE_dom"/>
</dbReference>
<gene>
    <name evidence="2" type="ORF">BTN49_1001</name>
</gene>
<name>A0A2A5T5H2_9GAMM</name>
<dbReference type="Pfam" id="PF13612">
    <property type="entry name" value="DDE_Tnp_1_3"/>
    <property type="match status" value="1"/>
</dbReference>
<evidence type="ECO:0000259" key="1">
    <source>
        <dbReference type="Pfam" id="PF13612"/>
    </source>
</evidence>
<protein>
    <submittedName>
        <fullName evidence="2">Mobile element protein</fullName>
    </submittedName>
</protein>
<dbReference type="Proteomes" id="UP000219020">
    <property type="component" value="Unassembled WGS sequence"/>
</dbReference>
<dbReference type="EMBL" id="NBYY01000010">
    <property type="protein sequence ID" value="PCS23404.1"/>
    <property type="molecule type" value="Genomic_DNA"/>
</dbReference>
<keyword evidence="3" id="KW-1185">Reference proteome</keyword>
<proteinExistence type="predicted"/>
<comment type="caution">
    <text evidence="2">The sequence shown here is derived from an EMBL/GenBank/DDBJ whole genome shotgun (WGS) entry which is preliminary data.</text>
</comment>
<evidence type="ECO:0000313" key="2">
    <source>
        <dbReference type="EMBL" id="PCS23404.1"/>
    </source>
</evidence>
<evidence type="ECO:0000313" key="3">
    <source>
        <dbReference type="Proteomes" id="UP000219020"/>
    </source>
</evidence>
<reference evidence="3" key="1">
    <citation type="submission" date="2017-04" db="EMBL/GenBank/DDBJ databases">
        <title>Genome evolution of the luminous symbionts of deep sea anglerfish.</title>
        <authorList>
            <person name="Hendry T.A."/>
        </authorList>
    </citation>
    <scope>NUCLEOTIDE SEQUENCE [LARGE SCALE GENOMIC DNA]</scope>
</reference>
<accession>A0A2A5T5H2</accession>